<evidence type="ECO:0008006" key="3">
    <source>
        <dbReference type="Google" id="ProtNLM"/>
    </source>
</evidence>
<protein>
    <recommendedName>
        <fullName evidence="3">SsuA/THI5-like domain-containing protein</fullName>
    </recommendedName>
</protein>
<proteinExistence type="predicted"/>
<keyword evidence="2" id="KW-1185">Reference proteome</keyword>
<sequence>MNVVNNLFYAGELDASFMSLEEALELYAHTQGGVCIAKVLGPATGTRAIMMRAGEQKQPAFLGYEQSPFNAFLLAEAVPALNWQPGQTHFHFISLTKHPQALLSGEVDAVLAIEPYLSQLKSNGAVVVFDDKSLSTETYDVFVVTKSAYEVHEELINWLATDYWDSGVKALNSGGADVVKAVEANAGVAELDLASAVQSVPYLTLQQPSVPYPELSDLIAEALPRITQAQPALTLGACKDVVKR</sequence>
<name>A0A432X7G4_9GAMM</name>
<evidence type="ECO:0000313" key="1">
    <source>
        <dbReference type="EMBL" id="RUO42811.1"/>
    </source>
</evidence>
<reference evidence="1 2" key="1">
    <citation type="journal article" date="2011" name="Front. Microbiol.">
        <title>Genomic signatures of strain selection and enhancement in Bacillus atrophaeus var. globigii, a historical biowarfare simulant.</title>
        <authorList>
            <person name="Gibbons H.S."/>
            <person name="Broomall S.M."/>
            <person name="McNew L.A."/>
            <person name="Daligault H."/>
            <person name="Chapman C."/>
            <person name="Bruce D."/>
            <person name="Karavis M."/>
            <person name="Krepps M."/>
            <person name="McGregor P.A."/>
            <person name="Hong C."/>
            <person name="Park K.H."/>
            <person name="Akmal A."/>
            <person name="Feldman A."/>
            <person name="Lin J.S."/>
            <person name="Chang W.E."/>
            <person name="Higgs B.W."/>
            <person name="Demirev P."/>
            <person name="Lindquist J."/>
            <person name="Liem A."/>
            <person name="Fochler E."/>
            <person name="Read T.D."/>
            <person name="Tapia R."/>
            <person name="Johnson S."/>
            <person name="Bishop-Lilly K.A."/>
            <person name="Detter C."/>
            <person name="Han C."/>
            <person name="Sozhamannan S."/>
            <person name="Rosenzweig C.N."/>
            <person name="Skowronski E.W."/>
        </authorList>
    </citation>
    <scope>NUCLEOTIDE SEQUENCE [LARGE SCALE GENOMIC DNA]</scope>
    <source>
        <strain evidence="1 2">AIT1</strain>
    </source>
</reference>
<dbReference type="EMBL" id="PIPQ01000002">
    <property type="protein sequence ID" value="RUO42811.1"/>
    <property type="molecule type" value="Genomic_DNA"/>
</dbReference>
<dbReference type="AlphaFoldDB" id="A0A432X7G4"/>
<dbReference type="Proteomes" id="UP000286976">
    <property type="component" value="Unassembled WGS sequence"/>
</dbReference>
<dbReference type="Gene3D" id="3.40.190.10">
    <property type="entry name" value="Periplasmic binding protein-like II"/>
    <property type="match status" value="1"/>
</dbReference>
<organism evidence="1 2">
    <name type="scientific">Aliidiomarina taiwanensis</name>
    <dbReference type="NCBI Taxonomy" id="946228"/>
    <lineage>
        <taxon>Bacteria</taxon>
        <taxon>Pseudomonadati</taxon>
        <taxon>Pseudomonadota</taxon>
        <taxon>Gammaproteobacteria</taxon>
        <taxon>Alteromonadales</taxon>
        <taxon>Idiomarinaceae</taxon>
        <taxon>Aliidiomarina</taxon>
    </lineage>
</organism>
<comment type="caution">
    <text evidence="1">The sequence shown here is derived from an EMBL/GenBank/DDBJ whole genome shotgun (WGS) entry which is preliminary data.</text>
</comment>
<dbReference type="SUPFAM" id="SSF53850">
    <property type="entry name" value="Periplasmic binding protein-like II"/>
    <property type="match status" value="1"/>
</dbReference>
<accession>A0A432X7G4</accession>
<gene>
    <name evidence="1" type="ORF">CWE15_05255</name>
</gene>
<evidence type="ECO:0000313" key="2">
    <source>
        <dbReference type="Proteomes" id="UP000286976"/>
    </source>
</evidence>